<dbReference type="GO" id="GO:0005549">
    <property type="term" value="F:odorant binding"/>
    <property type="evidence" value="ECO:0007669"/>
    <property type="project" value="InterPro"/>
</dbReference>
<evidence type="ECO:0000313" key="10">
    <source>
        <dbReference type="EnsemblMetazoa" id="AARA001392-PA"/>
    </source>
</evidence>
<organism evidence="10 11">
    <name type="scientific">Anopheles arabiensis</name>
    <name type="common">Mosquito</name>
    <dbReference type="NCBI Taxonomy" id="7173"/>
    <lineage>
        <taxon>Eukaryota</taxon>
        <taxon>Metazoa</taxon>
        <taxon>Ecdysozoa</taxon>
        <taxon>Arthropoda</taxon>
        <taxon>Hexapoda</taxon>
        <taxon>Insecta</taxon>
        <taxon>Pterygota</taxon>
        <taxon>Neoptera</taxon>
        <taxon>Endopterygota</taxon>
        <taxon>Diptera</taxon>
        <taxon>Nematocera</taxon>
        <taxon>Culicoidea</taxon>
        <taxon>Culicidae</taxon>
        <taxon>Anophelinae</taxon>
        <taxon>Anopheles</taxon>
    </lineage>
</organism>
<dbReference type="VEuPathDB" id="VectorBase:AARA001392"/>
<dbReference type="GO" id="GO:0005886">
    <property type="term" value="C:plasma membrane"/>
    <property type="evidence" value="ECO:0007669"/>
    <property type="project" value="UniProtKB-SubCell"/>
</dbReference>
<dbReference type="Pfam" id="PF02949">
    <property type="entry name" value="7tm_6"/>
    <property type="match status" value="1"/>
</dbReference>
<dbReference type="CTD" id="40744"/>
<dbReference type="GeneID" id="120895663"/>
<keyword evidence="5" id="KW-0552">Olfaction</keyword>
<dbReference type="GO" id="GO:0007165">
    <property type="term" value="P:signal transduction"/>
    <property type="evidence" value="ECO:0007669"/>
    <property type="project" value="UniProtKB-KW"/>
</dbReference>
<keyword evidence="6" id="KW-1133">Transmembrane helix</keyword>
<evidence type="ECO:0000256" key="9">
    <source>
        <dbReference type="ARBA" id="ARBA00023224"/>
    </source>
</evidence>
<evidence type="ECO:0000256" key="2">
    <source>
        <dbReference type="ARBA" id="ARBA00022475"/>
    </source>
</evidence>
<dbReference type="GO" id="GO:0004984">
    <property type="term" value="F:olfactory receptor activity"/>
    <property type="evidence" value="ECO:0007669"/>
    <property type="project" value="InterPro"/>
</dbReference>
<comment type="subcellular location">
    <subcellularLocation>
        <location evidence="1">Cell membrane</location>
        <topology evidence="1">Multi-pass membrane protein</topology>
    </subcellularLocation>
</comment>
<proteinExistence type="predicted"/>
<keyword evidence="3" id="KW-0716">Sensory transduction</keyword>
<evidence type="ECO:0000256" key="6">
    <source>
        <dbReference type="ARBA" id="ARBA00022989"/>
    </source>
</evidence>
<dbReference type="InterPro" id="IPR004117">
    <property type="entry name" value="7tm6_olfct_rcpt"/>
</dbReference>
<dbReference type="EMBL" id="APCN01002166">
    <property type="status" value="NOT_ANNOTATED_CDS"/>
    <property type="molecule type" value="Genomic_DNA"/>
</dbReference>
<dbReference type="KEGG" id="aara:120895663"/>
<dbReference type="PANTHER" id="PTHR21137:SF35">
    <property type="entry name" value="ODORANT RECEPTOR 19A-RELATED"/>
    <property type="match status" value="1"/>
</dbReference>
<sequence length="393" mass="45915">MEASEKFCQFERYLRTLCKIIGFDVMIETWKKSYQTYMSILLCSQYFILMVYSLIIASDTFELFKSLSFLGFFFQCSLKIYYTIQQAPQYAVNFSCLKEAIYERHSKGTLAQKTTITRIIDLLVLMTKAISVLYTSSLFIFSLYPAYMYFVVHVKVPIFPLYIPGINIYSAYGYGITNSLHMVIAVYGLLGALTSDIAFIMFVVHFVTYGGLFKIECEQFDQDLSGVSQHCEWRTVVYKTFCRQRMRAIYQYHQSVIFYLESMQECYRNICVVQVASCSLSTVFNLFLALTTDWYATYGFIVISVFQLFVYCLMGTVMQIMNERMIDYISNLPWYMLPTEEQKQFKFMLARSQLSAEIMIRSVGPMNMETFTDIMQKMYSAFAMMYSFLVDLG</sequence>
<evidence type="ECO:0000256" key="8">
    <source>
        <dbReference type="ARBA" id="ARBA00023170"/>
    </source>
</evidence>
<evidence type="ECO:0000256" key="3">
    <source>
        <dbReference type="ARBA" id="ARBA00022606"/>
    </source>
</evidence>
<dbReference type="PANTHER" id="PTHR21137">
    <property type="entry name" value="ODORANT RECEPTOR"/>
    <property type="match status" value="1"/>
</dbReference>
<evidence type="ECO:0000256" key="7">
    <source>
        <dbReference type="ARBA" id="ARBA00023136"/>
    </source>
</evidence>
<dbReference type="Proteomes" id="UP000075840">
    <property type="component" value="Unassembled WGS sequence"/>
</dbReference>
<dbReference type="VEuPathDB" id="VectorBase:AARA21_004554"/>
<protein>
    <submittedName>
        <fullName evidence="10">Uncharacterized protein</fullName>
    </submittedName>
</protein>
<dbReference type="AlphaFoldDB" id="A0A182HJH1"/>
<keyword evidence="7" id="KW-0472">Membrane</keyword>
<accession>A0A182HJH1</accession>
<evidence type="ECO:0000256" key="4">
    <source>
        <dbReference type="ARBA" id="ARBA00022692"/>
    </source>
</evidence>
<keyword evidence="4" id="KW-0812">Transmembrane</keyword>
<keyword evidence="8" id="KW-0675">Receptor</keyword>
<reference evidence="10" key="1">
    <citation type="submission" date="2022-08" db="UniProtKB">
        <authorList>
            <consortium name="EnsemblMetazoa"/>
        </authorList>
    </citation>
    <scope>IDENTIFICATION</scope>
    <source>
        <strain evidence="10">Dongola</strain>
    </source>
</reference>
<keyword evidence="9" id="KW-0807">Transducer</keyword>
<name>A0A182HJH1_ANOAR</name>
<evidence type="ECO:0000313" key="11">
    <source>
        <dbReference type="Proteomes" id="UP000075840"/>
    </source>
</evidence>
<dbReference type="RefSeq" id="XP_040155132.1">
    <property type="nucleotide sequence ID" value="XM_040299198.1"/>
</dbReference>
<evidence type="ECO:0000256" key="5">
    <source>
        <dbReference type="ARBA" id="ARBA00022725"/>
    </source>
</evidence>
<dbReference type="EnsemblMetazoa" id="AARA001392-RA">
    <property type="protein sequence ID" value="AARA001392-PA"/>
    <property type="gene ID" value="AARA001392"/>
</dbReference>
<evidence type="ECO:0000256" key="1">
    <source>
        <dbReference type="ARBA" id="ARBA00004651"/>
    </source>
</evidence>
<keyword evidence="2" id="KW-1003">Cell membrane</keyword>
<keyword evidence="11" id="KW-1185">Reference proteome</keyword>